<keyword evidence="2" id="KW-0472">Membrane</keyword>
<feature type="region of interest" description="Disordered" evidence="1">
    <location>
        <begin position="267"/>
        <end position="315"/>
    </location>
</feature>
<feature type="compositionally biased region" description="Polar residues" evidence="1">
    <location>
        <begin position="267"/>
        <end position="289"/>
    </location>
</feature>
<evidence type="ECO:0000256" key="2">
    <source>
        <dbReference type="SAM" id="Phobius"/>
    </source>
</evidence>
<comment type="caution">
    <text evidence="3">The sequence shown here is derived from an EMBL/GenBank/DDBJ whole genome shotgun (WGS) entry which is preliminary data.</text>
</comment>
<proteinExistence type="predicted"/>
<protein>
    <submittedName>
        <fullName evidence="3">Uncharacterized protein</fullName>
    </submittedName>
</protein>
<evidence type="ECO:0000256" key="1">
    <source>
        <dbReference type="SAM" id="MobiDB-lite"/>
    </source>
</evidence>
<keyword evidence="2" id="KW-1133">Transmembrane helix</keyword>
<accession>A0AAD9QES4</accession>
<evidence type="ECO:0000313" key="4">
    <source>
        <dbReference type="Proteomes" id="UP001249851"/>
    </source>
</evidence>
<feature type="transmembrane region" description="Helical" evidence="2">
    <location>
        <begin position="18"/>
        <end position="35"/>
    </location>
</feature>
<reference evidence="3" key="2">
    <citation type="journal article" date="2023" name="Science">
        <title>Genomic signatures of disease resistance in endangered staghorn corals.</title>
        <authorList>
            <person name="Vollmer S.V."/>
            <person name="Selwyn J.D."/>
            <person name="Despard B.A."/>
            <person name="Roesel C.L."/>
        </authorList>
    </citation>
    <scope>NUCLEOTIDE SEQUENCE</scope>
    <source>
        <strain evidence="3">K2</strain>
    </source>
</reference>
<sequence>MGCEEIQSHLVQAKRMDLIFLVLFITNFALIVSYVDQEAFDIAITKSALQADRFASSTQALAEIVNTATTQTITTTKTACSNGSRLFLAAETRHTFLINAEYWMYRYSGDTKWNTVYQCNSSKPSILLMKFLPDGTRVAGGANKTLFVEQSPQSNSRHHIQFMFEVRLTDYSFLRHIFNVHFTTFCVPTVMGAKLNVTEILLGMYKSEHLVEVALFENGTKFAYMNTAKGAAVTGNNHPVAGFGNRLKVTDGSLIITHIMATDNGPCSVSASNNPPHTDDQAGSLNNTSTELPTHEAPPTTTAEVEEPTTVQSEGPSRACGQLCTLFFAVLVTFLYTYRR</sequence>
<evidence type="ECO:0000313" key="3">
    <source>
        <dbReference type="EMBL" id="KAK2559976.1"/>
    </source>
</evidence>
<gene>
    <name evidence="3" type="ORF">P5673_017559</name>
</gene>
<dbReference type="Proteomes" id="UP001249851">
    <property type="component" value="Unassembled WGS sequence"/>
</dbReference>
<dbReference type="AlphaFoldDB" id="A0AAD9QES4"/>
<dbReference type="EMBL" id="JARQWQ010000038">
    <property type="protein sequence ID" value="KAK2559976.1"/>
    <property type="molecule type" value="Genomic_DNA"/>
</dbReference>
<keyword evidence="2" id="KW-0812">Transmembrane</keyword>
<organism evidence="3 4">
    <name type="scientific">Acropora cervicornis</name>
    <name type="common">Staghorn coral</name>
    <dbReference type="NCBI Taxonomy" id="6130"/>
    <lineage>
        <taxon>Eukaryota</taxon>
        <taxon>Metazoa</taxon>
        <taxon>Cnidaria</taxon>
        <taxon>Anthozoa</taxon>
        <taxon>Hexacorallia</taxon>
        <taxon>Scleractinia</taxon>
        <taxon>Astrocoeniina</taxon>
        <taxon>Acroporidae</taxon>
        <taxon>Acropora</taxon>
    </lineage>
</organism>
<keyword evidence="4" id="KW-1185">Reference proteome</keyword>
<feature type="compositionally biased region" description="Low complexity" evidence="1">
    <location>
        <begin position="290"/>
        <end position="311"/>
    </location>
</feature>
<reference evidence="3" key="1">
    <citation type="journal article" date="2023" name="G3 (Bethesda)">
        <title>Whole genome assembly and annotation of the endangered Caribbean coral Acropora cervicornis.</title>
        <authorList>
            <person name="Selwyn J.D."/>
            <person name="Vollmer S.V."/>
        </authorList>
    </citation>
    <scope>NUCLEOTIDE SEQUENCE</scope>
    <source>
        <strain evidence="3">K2</strain>
    </source>
</reference>
<name>A0AAD9QES4_ACRCE</name>